<dbReference type="Proteomes" id="UP000676336">
    <property type="component" value="Unassembled WGS sequence"/>
</dbReference>
<evidence type="ECO:0000256" key="1">
    <source>
        <dbReference type="SAM" id="MobiDB-lite"/>
    </source>
</evidence>
<evidence type="ECO:0000313" key="2">
    <source>
        <dbReference type="EMBL" id="CAF4167918.1"/>
    </source>
</evidence>
<accession>A0A8S2TJ65</accession>
<dbReference type="EMBL" id="CAJOBH010012203">
    <property type="protein sequence ID" value="CAF4167918.1"/>
    <property type="molecule type" value="Genomic_DNA"/>
</dbReference>
<feature type="compositionally biased region" description="Low complexity" evidence="1">
    <location>
        <begin position="38"/>
        <end position="48"/>
    </location>
</feature>
<protein>
    <submittedName>
        <fullName evidence="4">Uncharacterized protein</fullName>
    </submittedName>
</protein>
<sequence>MFQIDDFKANHLSTITQRASSPITTPKNTHHHYKSDVLSTTSKKSLTSPNKPHRRSRH</sequence>
<evidence type="ECO:0000313" key="4">
    <source>
        <dbReference type="EMBL" id="CAF4289937.1"/>
    </source>
</evidence>
<gene>
    <name evidence="2" type="ORF">BYL167_LOCUS22271</name>
    <name evidence="4" type="ORF">GIL414_LOCUS25361</name>
    <name evidence="3" type="ORF">SMN809_LOCUS24865</name>
</gene>
<dbReference type="EMBL" id="CAJOBI010030797">
    <property type="protein sequence ID" value="CAF4271713.1"/>
    <property type="molecule type" value="Genomic_DNA"/>
</dbReference>
<dbReference type="Proteomes" id="UP000681967">
    <property type="component" value="Unassembled WGS sequence"/>
</dbReference>
<dbReference type="EMBL" id="CAJOBJ010034070">
    <property type="protein sequence ID" value="CAF4289937.1"/>
    <property type="molecule type" value="Genomic_DNA"/>
</dbReference>
<evidence type="ECO:0000313" key="5">
    <source>
        <dbReference type="Proteomes" id="UP000681720"/>
    </source>
</evidence>
<comment type="caution">
    <text evidence="4">The sequence shown here is derived from an EMBL/GenBank/DDBJ whole genome shotgun (WGS) entry which is preliminary data.</text>
</comment>
<dbReference type="Proteomes" id="UP000681720">
    <property type="component" value="Unassembled WGS sequence"/>
</dbReference>
<proteinExistence type="predicted"/>
<organism evidence="4 5">
    <name type="scientific">Rotaria magnacalcarata</name>
    <dbReference type="NCBI Taxonomy" id="392030"/>
    <lineage>
        <taxon>Eukaryota</taxon>
        <taxon>Metazoa</taxon>
        <taxon>Spiralia</taxon>
        <taxon>Gnathifera</taxon>
        <taxon>Rotifera</taxon>
        <taxon>Eurotatoria</taxon>
        <taxon>Bdelloidea</taxon>
        <taxon>Philodinida</taxon>
        <taxon>Philodinidae</taxon>
        <taxon>Rotaria</taxon>
    </lineage>
</organism>
<reference evidence="4" key="1">
    <citation type="submission" date="2021-02" db="EMBL/GenBank/DDBJ databases">
        <authorList>
            <person name="Nowell W R."/>
        </authorList>
    </citation>
    <scope>NUCLEOTIDE SEQUENCE</scope>
</reference>
<feature type="non-terminal residue" evidence="4">
    <location>
        <position position="58"/>
    </location>
</feature>
<dbReference type="AlphaFoldDB" id="A0A8S2TJ65"/>
<feature type="compositionally biased region" description="Polar residues" evidence="1">
    <location>
        <begin position="11"/>
        <end position="27"/>
    </location>
</feature>
<evidence type="ECO:0000313" key="3">
    <source>
        <dbReference type="EMBL" id="CAF4271713.1"/>
    </source>
</evidence>
<feature type="region of interest" description="Disordered" evidence="1">
    <location>
        <begin position="1"/>
        <end position="58"/>
    </location>
</feature>
<name>A0A8S2TJ65_9BILA</name>